<evidence type="ECO:0000313" key="4">
    <source>
        <dbReference type="EMBL" id="WPJ96355.1"/>
    </source>
</evidence>
<dbReference type="InterPro" id="IPR012337">
    <property type="entry name" value="RNaseH-like_sf"/>
</dbReference>
<dbReference type="SUPFAM" id="SSF53098">
    <property type="entry name" value="Ribonuclease H-like"/>
    <property type="match status" value="1"/>
</dbReference>
<dbReference type="InterPro" id="IPR054836">
    <property type="entry name" value="Tn5_transposase"/>
</dbReference>
<reference evidence="4 5" key="1">
    <citation type="submission" date="2023-11" db="EMBL/GenBank/DDBJ databases">
        <title>Coraliomargarita sp. nov., isolated from marine algae.</title>
        <authorList>
            <person name="Lee J.K."/>
            <person name="Baek J.H."/>
            <person name="Kim J.M."/>
            <person name="Choi D.G."/>
            <person name="Jeon C.O."/>
        </authorList>
    </citation>
    <scope>NUCLEOTIDE SEQUENCE [LARGE SCALE GENOMIC DNA]</scope>
    <source>
        <strain evidence="4 5">J2-16</strain>
    </source>
</reference>
<name>A0ABZ0RMY9_9BACT</name>
<dbReference type="RefSeq" id="WP_319833214.1">
    <property type="nucleotide sequence ID" value="NZ_CP138858.1"/>
</dbReference>
<dbReference type="Pfam" id="PF14706">
    <property type="entry name" value="Tnp_DNA_bind"/>
    <property type="match status" value="1"/>
</dbReference>
<sequence length="485" mass="55522">MNEINQSTWSEEEFSKVNLGDKRLNNRLIQLCDRFSDAPESPINQACEDWSETKSAYRFFQNDKVRSSEILSTHSAKTAQRANAHGTILAIQDTSYFNYTSHPKTEGLGEISMKKGKNVKEIYAHGLAMHACLAVTTQGLPLGLLSQKISARESRSTRGRKSNRDRVPIEEKESFRWLESLREAMEVVRDSRVVTVCDRECDIYDFFKCSHELDAPVLVRATSDRTINRKSRYAEKDVIKLWDYMISCPDAGSYEIGIPHKSKTKHNSERFARRAVVTVRFGAFQLNAPRNHPKQKLEKLPDVEMNAIYVLEENPPEDEDAVEWMLLTNLEVSSFEEACEKVAWYCLRWRIEMFFKVLKSGFRVEACRLGHGERLSRYLTVMSIVAWRLFMITLIARTDPRQCCSSLLSEHEWKVLRSKSTKEDDPTNPPPTIKQAVAWIAKLGGHLGRKCDGPPGTITLWRGWKRLTDLCEGARLAKCENSSCG</sequence>
<dbReference type="InterPro" id="IPR003201">
    <property type="entry name" value="Transposase_Tn5"/>
</dbReference>
<feature type="domain" description="Transposase IS4-like" evidence="1">
    <location>
        <begin position="338"/>
        <end position="380"/>
    </location>
</feature>
<dbReference type="PANTHER" id="PTHR37319:SF1">
    <property type="entry name" value="TRANSPOSASE TN5 DIMERISATION DOMAIN-CONTAINING PROTEIN"/>
    <property type="match status" value="1"/>
</dbReference>
<keyword evidence="5" id="KW-1185">Reference proteome</keyword>
<dbReference type="Gene3D" id="1.10.740.10">
    <property type="entry name" value="Transferase Inhibitor Protein From Tn5, Chain"/>
    <property type="match status" value="1"/>
</dbReference>
<dbReference type="InterPro" id="IPR002559">
    <property type="entry name" value="Transposase_11"/>
</dbReference>
<dbReference type="InterPro" id="IPR014737">
    <property type="entry name" value="Transposase_Tn5-like_C"/>
</dbReference>
<evidence type="ECO:0000259" key="3">
    <source>
        <dbReference type="Pfam" id="PF14706"/>
    </source>
</evidence>
<dbReference type="EMBL" id="CP138858">
    <property type="protein sequence ID" value="WPJ96355.1"/>
    <property type="molecule type" value="Genomic_DNA"/>
</dbReference>
<dbReference type="InterPro" id="IPR038215">
    <property type="entry name" value="TN5-like_N_sf"/>
</dbReference>
<dbReference type="NCBIfam" id="NF033590">
    <property type="entry name" value="transpos_IS4_3"/>
    <property type="match status" value="1"/>
</dbReference>
<evidence type="ECO:0000313" key="5">
    <source>
        <dbReference type="Proteomes" id="UP001324993"/>
    </source>
</evidence>
<evidence type="ECO:0000259" key="2">
    <source>
        <dbReference type="Pfam" id="PF02281"/>
    </source>
</evidence>
<dbReference type="Gene3D" id="3.90.350.10">
    <property type="entry name" value="Transposase Inhibitor Protein From Tn5, Chain A, domain 1"/>
    <property type="match status" value="1"/>
</dbReference>
<protein>
    <submittedName>
        <fullName evidence="4">IS4 family transposase</fullName>
    </submittedName>
</protein>
<dbReference type="Gene3D" id="1.10.246.40">
    <property type="entry name" value="Tn5 transposase, domain 1"/>
    <property type="match status" value="1"/>
</dbReference>
<accession>A0ABZ0RMY9</accession>
<proteinExistence type="predicted"/>
<gene>
    <name evidence="4" type="ORF">SH580_01395</name>
</gene>
<dbReference type="InterPro" id="IPR014735">
    <property type="entry name" value="Transposase_Tn5-like_N"/>
</dbReference>
<evidence type="ECO:0000259" key="1">
    <source>
        <dbReference type="Pfam" id="PF01609"/>
    </source>
</evidence>
<dbReference type="Pfam" id="PF02281">
    <property type="entry name" value="Dimer_Tnp_Tn5"/>
    <property type="match status" value="1"/>
</dbReference>
<dbReference type="InterPro" id="IPR047768">
    <property type="entry name" value="Tn5p-like"/>
</dbReference>
<dbReference type="Proteomes" id="UP001324993">
    <property type="component" value="Chromosome"/>
</dbReference>
<dbReference type="Pfam" id="PF01609">
    <property type="entry name" value="DDE_Tnp_1"/>
    <property type="match status" value="1"/>
</dbReference>
<feature type="domain" description="Transposase Tn5 dimerisation" evidence="2">
    <location>
        <begin position="384"/>
        <end position="479"/>
    </location>
</feature>
<organism evidence="4 5">
    <name type="scientific">Coraliomargarita algicola</name>
    <dbReference type="NCBI Taxonomy" id="3092156"/>
    <lineage>
        <taxon>Bacteria</taxon>
        <taxon>Pseudomonadati</taxon>
        <taxon>Verrucomicrobiota</taxon>
        <taxon>Opitutia</taxon>
        <taxon>Puniceicoccales</taxon>
        <taxon>Coraliomargaritaceae</taxon>
        <taxon>Coraliomargarita</taxon>
    </lineage>
</organism>
<feature type="domain" description="Transposase Tn5-like N-terminal" evidence="3">
    <location>
        <begin position="7"/>
        <end position="65"/>
    </location>
</feature>
<dbReference type="PANTHER" id="PTHR37319">
    <property type="entry name" value="TRANSPOSASE"/>
    <property type="match status" value="1"/>
</dbReference>